<accession>B9M9D8</accession>
<evidence type="ECO:0000313" key="2">
    <source>
        <dbReference type="Proteomes" id="UP000007721"/>
    </source>
</evidence>
<dbReference type="HOGENOM" id="CLU_066192_47_4_7"/>
<dbReference type="InterPro" id="IPR001387">
    <property type="entry name" value="Cro/C1-type_HTH"/>
</dbReference>
<gene>
    <name evidence="1" type="ordered locus">Geob_0325</name>
</gene>
<proteinExistence type="predicted"/>
<dbReference type="InterPro" id="IPR010982">
    <property type="entry name" value="Lambda_DNA-bd_dom_sf"/>
</dbReference>
<name>B9M9D8_GEODF</name>
<dbReference type="eggNOG" id="COG1396">
    <property type="taxonomic scope" value="Bacteria"/>
</dbReference>
<protein>
    <submittedName>
        <fullName evidence="1">Helix-turn-helix XRE domain protein</fullName>
    </submittedName>
</protein>
<dbReference type="AlphaFoldDB" id="B9M9D8"/>
<dbReference type="GO" id="GO:0003677">
    <property type="term" value="F:DNA binding"/>
    <property type="evidence" value="ECO:0007669"/>
    <property type="project" value="InterPro"/>
</dbReference>
<dbReference type="Gene3D" id="1.10.260.40">
    <property type="entry name" value="lambda repressor-like DNA-binding domains"/>
    <property type="match status" value="1"/>
</dbReference>
<dbReference type="CDD" id="cd00093">
    <property type="entry name" value="HTH_XRE"/>
    <property type="match status" value="1"/>
</dbReference>
<dbReference type="KEGG" id="geo:Geob_0325"/>
<dbReference type="SUPFAM" id="SSF47413">
    <property type="entry name" value="lambda repressor-like DNA-binding domains"/>
    <property type="match status" value="1"/>
</dbReference>
<dbReference type="EMBL" id="CP001390">
    <property type="protein sequence ID" value="ACM18696.1"/>
    <property type="molecule type" value="Genomic_DNA"/>
</dbReference>
<dbReference type="STRING" id="316067.Geob_0325"/>
<reference evidence="1 2" key="1">
    <citation type="submission" date="2009-01" db="EMBL/GenBank/DDBJ databases">
        <title>Complete sequence of Geobacter sp. FRC-32.</title>
        <authorList>
            <consortium name="US DOE Joint Genome Institute"/>
            <person name="Lucas S."/>
            <person name="Copeland A."/>
            <person name="Lapidus A."/>
            <person name="Glavina del Rio T."/>
            <person name="Dalin E."/>
            <person name="Tice H."/>
            <person name="Bruce D."/>
            <person name="Goodwin L."/>
            <person name="Pitluck S."/>
            <person name="Saunders E."/>
            <person name="Brettin T."/>
            <person name="Detter J.C."/>
            <person name="Han C."/>
            <person name="Larimer F."/>
            <person name="Land M."/>
            <person name="Hauser L."/>
            <person name="Kyrpides N."/>
            <person name="Ovchinnikova G."/>
            <person name="Kostka J."/>
            <person name="Richardson P."/>
        </authorList>
    </citation>
    <scope>NUCLEOTIDE SEQUENCE [LARGE SCALE GENOMIC DNA]</scope>
    <source>
        <strain evidence="2">DSM 22248 / JCM 15807 / FRC-32</strain>
    </source>
</reference>
<evidence type="ECO:0000313" key="1">
    <source>
        <dbReference type="EMBL" id="ACM18696.1"/>
    </source>
</evidence>
<organism evidence="1 2">
    <name type="scientific">Geotalea daltonii (strain DSM 22248 / JCM 15807 / FRC-32)</name>
    <name type="common">Geobacter daltonii</name>
    <dbReference type="NCBI Taxonomy" id="316067"/>
    <lineage>
        <taxon>Bacteria</taxon>
        <taxon>Pseudomonadati</taxon>
        <taxon>Thermodesulfobacteriota</taxon>
        <taxon>Desulfuromonadia</taxon>
        <taxon>Geobacterales</taxon>
        <taxon>Geobacteraceae</taxon>
        <taxon>Geotalea</taxon>
    </lineage>
</organism>
<dbReference type="OrthoDB" id="9810578at2"/>
<dbReference type="Proteomes" id="UP000007721">
    <property type="component" value="Chromosome"/>
</dbReference>
<sequence>MRRVIMRSPVPESQPLLDAETLGIFVRASRTKTGMGIHEAAAFCGVAVGTMQKIEKASGDVKLSSILTVCKMLGISLTIGSRVNS</sequence>
<keyword evidence="2" id="KW-1185">Reference proteome</keyword>